<evidence type="ECO:0000313" key="2">
    <source>
        <dbReference type="EMBL" id="PXX07314.1"/>
    </source>
</evidence>
<dbReference type="OrthoDB" id="7816697at2"/>
<dbReference type="Pfam" id="PF00296">
    <property type="entry name" value="Bac_luciferase"/>
    <property type="match status" value="1"/>
</dbReference>
<sequence>MKISAQFATSLHSPADVEVAEHLGYDRAWLFDTPHESPDVWMMLALAAERTTTIGLGPGVLVPTLRHPMVNASAAAALAALAPGRVAVAFGVGFAGARAMGAAPATWSYVRDYVRAFRGLLSGARVEWQGTRMQMMHPVGHAPERPIDIPILISALGPKGVEVATELADGLFTVNGETRYAAQFSWAALGVHGTVLADGEALDSVRVQAAAGPGNALAYHAAYEFGGDVTALPGGDVWLDIINQSPPQDRHLAVHDQHLVALNHADTAAWAAGSWKAIRQTTVTGTADEIGQRVSELAAAGITEIIYQPTGPDIIGELETFRTAAKAADLSKH</sequence>
<evidence type="ECO:0000313" key="3">
    <source>
        <dbReference type="Proteomes" id="UP000247781"/>
    </source>
</evidence>
<dbReference type="Gene3D" id="3.20.20.30">
    <property type="entry name" value="Luciferase-like domain"/>
    <property type="match status" value="1"/>
</dbReference>
<dbReference type="AlphaFoldDB" id="A0A318HJ67"/>
<dbReference type="PANTHER" id="PTHR43244:SF2">
    <property type="entry name" value="CONSERVED HYPOTHETICAL ALANINE AND PROLINE-RICH PROTEIN"/>
    <property type="match status" value="1"/>
</dbReference>
<keyword evidence="2" id="KW-0503">Monooxygenase</keyword>
<dbReference type="InterPro" id="IPR050564">
    <property type="entry name" value="F420-G6PD/mer"/>
</dbReference>
<dbReference type="GO" id="GO:0016705">
    <property type="term" value="F:oxidoreductase activity, acting on paired donors, with incorporation or reduction of molecular oxygen"/>
    <property type="evidence" value="ECO:0007669"/>
    <property type="project" value="InterPro"/>
</dbReference>
<dbReference type="PANTHER" id="PTHR43244">
    <property type="match status" value="1"/>
</dbReference>
<comment type="caution">
    <text evidence="2">The sequence shown here is derived from an EMBL/GenBank/DDBJ whole genome shotgun (WGS) entry which is preliminary data.</text>
</comment>
<reference evidence="2 3" key="2">
    <citation type="submission" date="2018-06" db="EMBL/GenBank/DDBJ databases">
        <title>Sequencing of bacterial isolates from soil warming experiment in Harvard Forest, Massachusetts, USA.</title>
        <authorList>
            <person name="Deangelis K.PhD."/>
        </authorList>
    </citation>
    <scope>NUCLEOTIDE SEQUENCE [LARGE SCALE GENOMIC DNA]</scope>
    <source>
        <strain evidence="2 3">GAS496</strain>
    </source>
</reference>
<dbReference type="GO" id="GO:0004497">
    <property type="term" value="F:monooxygenase activity"/>
    <property type="evidence" value="ECO:0007669"/>
    <property type="project" value="UniProtKB-KW"/>
</dbReference>
<dbReference type="InterPro" id="IPR011251">
    <property type="entry name" value="Luciferase-like_dom"/>
</dbReference>
<evidence type="ECO:0000259" key="1">
    <source>
        <dbReference type="Pfam" id="PF00296"/>
    </source>
</evidence>
<dbReference type="RefSeq" id="WP_110317388.1">
    <property type="nucleotide sequence ID" value="NZ_QJJU01000011.1"/>
</dbReference>
<dbReference type="EMBL" id="QJJU01000011">
    <property type="protein sequence ID" value="PXX07314.1"/>
    <property type="molecule type" value="Genomic_DNA"/>
</dbReference>
<protein>
    <submittedName>
        <fullName evidence="2">Alkanesulfonate monooxygenase SsuD/methylene tetrahydromethanopterin reductase-like flavin-dependent oxidoreductase (Luciferase family)</fullName>
    </submittedName>
</protein>
<keyword evidence="3" id="KW-1185">Reference proteome</keyword>
<keyword evidence="2" id="KW-0560">Oxidoreductase</keyword>
<dbReference type="SUPFAM" id="SSF51679">
    <property type="entry name" value="Bacterial luciferase-like"/>
    <property type="match status" value="1"/>
</dbReference>
<proteinExistence type="predicted"/>
<accession>A0A318HJ67</accession>
<gene>
    <name evidence="2" type="ORF">C8E89_11198</name>
</gene>
<reference evidence="3" key="1">
    <citation type="submission" date="2018-05" db="EMBL/GenBank/DDBJ databases">
        <authorList>
            <person name="Deangelis K."/>
            <person name="Huntemann M."/>
            <person name="Clum A."/>
            <person name="Pillay M."/>
            <person name="Palaniappan K."/>
            <person name="Varghese N."/>
            <person name="Mikhailova N."/>
            <person name="Stamatis D."/>
            <person name="Reddy T."/>
            <person name="Daum C."/>
            <person name="Shapiro N."/>
            <person name="Ivanova N."/>
            <person name="Kyrpides N."/>
            <person name="Woyke T."/>
        </authorList>
    </citation>
    <scope>NUCLEOTIDE SEQUENCE [LARGE SCALE GENOMIC DNA]</scope>
    <source>
        <strain evidence="3">GAS496</strain>
    </source>
</reference>
<organism evidence="2 3">
    <name type="scientific">Mycolicibacterium moriokaense</name>
    <dbReference type="NCBI Taxonomy" id="39691"/>
    <lineage>
        <taxon>Bacteria</taxon>
        <taxon>Bacillati</taxon>
        <taxon>Actinomycetota</taxon>
        <taxon>Actinomycetes</taxon>
        <taxon>Mycobacteriales</taxon>
        <taxon>Mycobacteriaceae</taxon>
        <taxon>Mycolicibacterium</taxon>
    </lineage>
</organism>
<dbReference type="Proteomes" id="UP000247781">
    <property type="component" value="Unassembled WGS sequence"/>
</dbReference>
<name>A0A318HJ67_9MYCO</name>
<dbReference type="InterPro" id="IPR036661">
    <property type="entry name" value="Luciferase-like_sf"/>
</dbReference>
<feature type="domain" description="Luciferase-like" evidence="1">
    <location>
        <begin position="18"/>
        <end position="303"/>
    </location>
</feature>